<feature type="chain" id="PRO_5001455867" evidence="1">
    <location>
        <begin position="33"/>
        <end position="186"/>
    </location>
</feature>
<dbReference type="CDD" id="cd11524">
    <property type="entry name" value="SYLF"/>
    <property type="match status" value="1"/>
</dbReference>
<dbReference type="RefSeq" id="WP_019690241.1">
    <property type="nucleotide sequence ID" value="NZ_AFOY02000015.1"/>
</dbReference>
<dbReference type="EMBL" id="AFOY02000015">
    <property type="protein sequence ID" value="EXF93496.1"/>
    <property type="molecule type" value="Genomic_DNA"/>
</dbReference>
<dbReference type="eggNOG" id="COG2930">
    <property type="taxonomic scope" value="Bacteria"/>
</dbReference>
<dbReference type="PATRIC" id="fig|1042209.11.peg.3863"/>
<keyword evidence="1" id="KW-0732">Signal</keyword>
<sequence length="186" mass="19711">MTSSLRSLLFIALTTLSLASTGLLNTASAATAADLEQDSRHALQMLYKANPVAETMSRTAKAVLVFPKVIKAGLVFGGSYGEGVMFSGSKVDNYYNTVTGSWGLQAGAQSYAYAVFLMTDKAVKYVRETKGWEVGVGPTVVLVDEGLAKNLSSSTLKDDAYAFVFGQQGLMAGVSIEGTKISLIKR</sequence>
<comment type="caution">
    <text evidence="3">The sequence shown here is derived from an EMBL/GenBank/DDBJ whole genome shotgun (WGS) entry which is preliminary data.</text>
</comment>
<evidence type="ECO:0000259" key="2">
    <source>
        <dbReference type="Pfam" id="PF04366"/>
    </source>
</evidence>
<name>A0A010RLQ6_PSEFL</name>
<organism evidence="3 4">
    <name type="scientific">Pseudomonas fluorescens HK44</name>
    <dbReference type="NCBI Taxonomy" id="1042209"/>
    <lineage>
        <taxon>Bacteria</taxon>
        <taxon>Pseudomonadati</taxon>
        <taxon>Pseudomonadota</taxon>
        <taxon>Gammaproteobacteria</taxon>
        <taxon>Pseudomonadales</taxon>
        <taxon>Pseudomonadaceae</taxon>
        <taxon>Pseudomonas</taxon>
    </lineage>
</organism>
<reference evidence="3 4" key="1">
    <citation type="journal article" date="2011" name="J. Bacteriol.">
        <title>Draft genome sequence of the polycyclic aromatic hydrocarbon-degrading, genetically engineered bioluminescent bioreporter Pseudomonas fluorescens HK44.</title>
        <authorList>
            <person name="Chauhan A."/>
            <person name="Layton A.C."/>
            <person name="Williams D.E."/>
            <person name="Smartt A.E."/>
            <person name="Ripp S."/>
            <person name="Karpinets T.V."/>
            <person name="Brown S.D."/>
            <person name="Sayler G.S."/>
        </authorList>
    </citation>
    <scope>NUCLEOTIDE SEQUENCE [LARGE SCALE GENOMIC DNA]</scope>
    <source>
        <strain evidence="3 4">HK44</strain>
    </source>
</reference>
<evidence type="ECO:0000313" key="4">
    <source>
        <dbReference type="Proteomes" id="UP000022611"/>
    </source>
</evidence>
<feature type="signal peptide" evidence="1">
    <location>
        <begin position="1"/>
        <end position="32"/>
    </location>
</feature>
<proteinExistence type="predicted"/>
<dbReference type="AlphaFoldDB" id="A0A010RLQ6"/>
<feature type="domain" description="Ysc84 actin-binding" evidence="2">
    <location>
        <begin position="99"/>
        <end position="182"/>
    </location>
</feature>
<dbReference type="Pfam" id="PF04366">
    <property type="entry name" value="Ysc84"/>
    <property type="match status" value="1"/>
</dbReference>
<gene>
    <name evidence="3" type="ORF">HK44_007410</name>
</gene>
<dbReference type="InterPro" id="IPR007461">
    <property type="entry name" value="Ysc84_actin-binding"/>
</dbReference>
<accession>A0A010RLQ6</accession>
<dbReference type="Proteomes" id="UP000022611">
    <property type="component" value="Unassembled WGS sequence"/>
</dbReference>
<evidence type="ECO:0000313" key="3">
    <source>
        <dbReference type="EMBL" id="EXF93496.1"/>
    </source>
</evidence>
<dbReference type="OrthoDB" id="198978at2"/>
<dbReference type="HOGENOM" id="CLU_100983_0_0_6"/>
<evidence type="ECO:0000256" key="1">
    <source>
        <dbReference type="SAM" id="SignalP"/>
    </source>
</evidence>
<protein>
    <submittedName>
        <fullName evidence="3">Twin-arginine translocation pathway signal protein</fullName>
    </submittedName>
</protein>